<protein>
    <submittedName>
        <fullName evidence="9">FtsX-like permease family protein</fullName>
    </submittedName>
</protein>
<feature type="transmembrane region" description="Helical" evidence="6">
    <location>
        <begin position="1053"/>
        <end position="1074"/>
    </location>
</feature>
<dbReference type="RefSeq" id="WP_146510719.1">
    <property type="nucleotide sequence ID" value="NZ_SIHI01000009.1"/>
</dbReference>
<evidence type="ECO:0000256" key="4">
    <source>
        <dbReference type="ARBA" id="ARBA00022989"/>
    </source>
</evidence>
<feature type="transmembrane region" description="Helical" evidence="6">
    <location>
        <begin position="705"/>
        <end position="726"/>
    </location>
</feature>
<evidence type="ECO:0000256" key="1">
    <source>
        <dbReference type="ARBA" id="ARBA00004651"/>
    </source>
</evidence>
<evidence type="ECO:0000313" key="9">
    <source>
        <dbReference type="EMBL" id="TWT51961.1"/>
    </source>
</evidence>
<evidence type="ECO:0000256" key="2">
    <source>
        <dbReference type="ARBA" id="ARBA00022475"/>
    </source>
</evidence>
<dbReference type="EMBL" id="SIHI01000009">
    <property type="protein sequence ID" value="TWT51961.1"/>
    <property type="molecule type" value="Genomic_DNA"/>
</dbReference>
<evidence type="ECO:0000256" key="5">
    <source>
        <dbReference type="ARBA" id="ARBA00023136"/>
    </source>
</evidence>
<keyword evidence="4 6" id="KW-1133">Transmembrane helix</keyword>
<evidence type="ECO:0000313" key="10">
    <source>
        <dbReference type="Proteomes" id="UP000317243"/>
    </source>
</evidence>
<dbReference type="PANTHER" id="PTHR43738:SF2">
    <property type="entry name" value="ABC TRANSPORTER PERMEASE"/>
    <property type="match status" value="1"/>
</dbReference>
<dbReference type="Pfam" id="PF02687">
    <property type="entry name" value="FtsX"/>
    <property type="match status" value="2"/>
</dbReference>
<dbReference type="OrthoDB" id="219657at2"/>
<evidence type="ECO:0000256" key="3">
    <source>
        <dbReference type="ARBA" id="ARBA00022692"/>
    </source>
</evidence>
<dbReference type="PANTHER" id="PTHR43738">
    <property type="entry name" value="ABC TRANSPORTER, MEMBRANE PROTEIN"/>
    <property type="match status" value="1"/>
</dbReference>
<dbReference type="Proteomes" id="UP000317243">
    <property type="component" value="Unassembled WGS sequence"/>
</dbReference>
<feature type="transmembrane region" description="Helical" evidence="6">
    <location>
        <begin position="738"/>
        <end position="760"/>
    </location>
</feature>
<sequence>MWFRDFLVDSLRYYWRNHLAVLLGVAAATAVIAGALVVGDSVRDSLRQMSLDRLGKIDHSITGFRFFREELASTLGNADPKVQQSAPAILMQGTLERTSDDDVTTRASHIELIGTDERLWSMLETNGLEAPEKGEVVLSQRAADQLQVQVGDQISVLIEIPASIPRDSLLGDREETITELVVDVSAIADESNGVARFGLNPSQQIPTNAFVNLSDLQSQIGLAEVRRSRRNPIAKPARVNALFVSAGETLSVDTIGPEVAKEITTALSEELTLDDLALRLVPNEEHGYLSLESDQMILDDQIVEAAESAAKSLQLRTSPVLVYLLNRMWNPEDADKYSMYSVIAGVDPEPSAPFGPFDFVGDHTPLNEGSVYLNEWLATDLDLQAGQKVAVKFYEVGDRGELPEQEEIFDVAGVVALQGVADDMGFTPNVPGVTDADSYGDWRAPFPLKRNLITDRDHLYWDNTETERENDYRTTPKMFTSLKTAQDLWRSRYGGLTSFRIAPREGQTLAELSDEFGKRLLSELQPSDTGIVAQPIKAAGLMAAQGTTDFTGLFIGFSFFLIFSAMLLIGLLFRLGIENRISELGLLNAIGMTTSRVRRIYLYEGLVVALLGGLVGMLLAVGYAAIMIHGLKTWWFGAVGTPFLDVYVHPGSLIVGLVIAIVVAALAIFRSLWQTRLQSTRQLLNAQIEPSTVHQHRNRKRTERIAVTLLLLSSLVLLFTLVGLIPDSEAFSGFSWRIVAFFLVGFGMLIGGLFAFSALLQNSNWILDSHSSKWGTLQLGLRNAARNRSRSVLSASLIASATFVIVAVAAGRQDPANAEPKTNSGNGGFTLVAETNIPILYDLNTVEGRSKLGIDVLNEELMATLNQASVMPFRVRHGENASCLNLYQTQLPTVLAVPEVVLKDFIEHERFLFADTPGDQPWKLLEGKTASGAVPVFGDMNTLLYSLHKGIGQVVNVPSDEDPQHSLEIVGMFANSVFQGVLVMSEENFREVFPEEVGFEYFLIETPLEDAGSVSDAFESSLGDYGFDAERVEERLANFLAVQNTYLSTFQTLGGLGLLLGTIGLATVMLRNVIERRSELALMRAIGFRNSQLASVVAIENAILLFCGLVLGTISALLAMAPHLSSSVASVPWSELLGMLCAVFVVGMISVIWAVRAAVSTPILSTLRSE</sequence>
<organism evidence="9 10">
    <name type="scientific">Thalassoglobus neptunius</name>
    <dbReference type="NCBI Taxonomy" id="1938619"/>
    <lineage>
        <taxon>Bacteria</taxon>
        <taxon>Pseudomonadati</taxon>
        <taxon>Planctomycetota</taxon>
        <taxon>Planctomycetia</taxon>
        <taxon>Planctomycetales</taxon>
        <taxon>Planctomycetaceae</taxon>
        <taxon>Thalassoglobus</taxon>
    </lineage>
</organism>
<gene>
    <name evidence="9" type="ORF">KOR42_32440</name>
</gene>
<dbReference type="GO" id="GO:0005886">
    <property type="term" value="C:plasma membrane"/>
    <property type="evidence" value="ECO:0007669"/>
    <property type="project" value="UniProtKB-SubCell"/>
</dbReference>
<keyword evidence="3 6" id="KW-0812">Transmembrane</keyword>
<evidence type="ECO:0000256" key="6">
    <source>
        <dbReference type="SAM" id="Phobius"/>
    </source>
</evidence>
<keyword evidence="10" id="KW-1185">Reference proteome</keyword>
<keyword evidence="5 6" id="KW-0472">Membrane</keyword>
<feature type="domain" description="ABC3 transporter permease C-terminal" evidence="7">
    <location>
        <begin position="556"/>
        <end position="674"/>
    </location>
</feature>
<accession>A0A5C5WPB7</accession>
<evidence type="ECO:0000259" key="7">
    <source>
        <dbReference type="Pfam" id="PF02687"/>
    </source>
</evidence>
<evidence type="ECO:0000259" key="8">
    <source>
        <dbReference type="Pfam" id="PF12704"/>
    </source>
</evidence>
<dbReference type="InterPro" id="IPR025857">
    <property type="entry name" value="MacB_PCD"/>
</dbReference>
<feature type="domain" description="MacB-like periplasmic core" evidence="8">
    <location>
        <begin position="21"/>
        <end position="188"/>
    </location>
</feature>
<name>A0A5C5WPB7_9PLAN</name>
<dbReference type="InterPro" id="IPR003838">
    <property type="entry name" value="ABC3_permease_C"/>
</dbReference>
<feature type="transmembrane region" description="Helical" evidence="6">
    <location>
        <begin position="792"/>
        <end position="811"/>
    </location>
</feature>
<feature type="transmembrane region" description="Helical" evidence="6">
    <location>
        <begin position="1095"/>
        <end position="1124"/>
    </location>
</feature>
<keyword evidence="2" id="KW-1003">Cell membrane</keyword>
<feature type="transmembrane region" description="Helical" evidence="6">
    <location>
        <begin position="550"/>
        <end position="573"/>
    </location>
</feature>
<dbReference type="InterPro" id="IPR051125">
    <property type="entry name" value="ABC-4/HrtB_transporter"/>
</dbReference>
<feature type="transmembrane region" description="Helical" evidence="6">
    <location>
        <begin position="1136"/>
        <end position="1159"/>
    </location>
</feature>
<feature type="domain" description="ABC3 transporter permease C-terminal" evidence="7">
    <location>
        <begin position="1054"/>
        <end position="1162"/>
    </location>
</feature>
<comment type="subcellular location">
    <subcellularLocation>
        <location evidence="1">Cell membrane</location>
        <topology evidence="1">Multi-pass membrane protein</topology>
    </subcellularLocation>
</comment>
<comment type="caution">
    <text evidence="9">The sequence shown here is derived from an EMBL/GenBank/DDBJ whole genome shotgun (WGS) entry which is preliminary data.</text>
</comment>
<feature type="transmembrane region" description="Helical" evidence="6">
    <location>
        <begin position="646"/>
        <end position="669"/>
    </location>
</feature>
<reference evidence="9 10" key="1">
    <citation type="submission" date="2019-02" db="EMBL/GenBank/DDBJ databases">
        <title>Deep-cultivation of Planctomycetes and their phenomic and genomic characterization uncovers novel biology.</title>
        <authorList>
            <person name="Wiegand S."/>
            <person name="Jogler M."/>
            <person name="Boedeker C."/>
            <person name="Pinto D."/>
            <person name="Vollmers J."/>
            <person name="Rivas-Marin E."/>
            <person name="Kohn T."/>
            <person name="Peeters S.H."/>
            <person name="Heuer A."/>
            <person name="Rast P."/>
            <person name="Oberbeckmann S."/>
            <person name="Bunk B."/>
            <person name="Jeske O."/>
            <person name="Meyerdierks A."/>
            <person name="Storesund J.E."/>
            <person name="Kallscheuer N."/>
            <person name="Luecker S."/>
            <person name="Lage O.M."/>
            <person name="Pohl T."/>
            <person name="Merkel B.J."/>
            <person name="Hornburger P."/>
            <person name="Mueller R.-W."/>
            <person name="Bruemmer F."/>
            <person name="Labrenz M."/>
            <person name="Spormann A.M."/>
            <person name="Op Den Camp H."/>
            <person name="Overmann J."/>
            <person name="Amann R."/>
            <person name="Jetten M.S.M."/>
            <person name="Mascher T."/>
            <person name="Medema M.H."/>
            <person name="Devos D.P."/>
            <person name="Kaster A.-K."/>
            <person name="Ovreas L."/>
            <person name="Rohde M."/>
            <person name="Galperin M.Y."/>
            <person name="Jogler C."/>
        </authorList>
    </citation>
    <scope>NUCLEOTIDE SEQUENCE [LARGE SCALE GENOMIC DNA]</scope>
    <source>
        <strain evidence="9 10">KOR42</strain>
    </source>
</reference>
<proteinExistence type="predicted"/>
<feature type="transmembrane region" description="Helical" evidence="6">
    <location>
        <begin position="600"/>
        <end position="626"/>
    </location>
</feature>
<dbReference type="AlphaFoldDB" id="A0A5C5WPB7"/>
<dbReference type="Pfam" id="PF12704">
    <property type="entry name" value="MacB_PCD"/>
    <property type="match status" value="1"/>
</dbReference>